<organism evidence="2 3">
    <name type="scientific">Paenarthrobacter histidinolovorans</name>
    <dbReference type="NCBI Taxonomy" id="43664"/>
    <lineage>
        <taxon>Bacteria</taxon>
        <taxon>Bacillati</taxon>
        <taxon>Actinomycetota</taxon>
        <taxon>Actinomycetes</taxon>
        <taxon>Micrococcales</taxon>
        <taxon>Micrococcaceae</taxon>
        <taxon>Paenarthrobacter</taxon>
    </lineage>
</organism>
<feature type="compositionally biased region" description="Basic and acidic residues" evidence="1">
    <location>
        <begin position="339"/>
        <end position="352"/>
    </location>
</feature>
<proteinExistence type="predicted"/>
<dbReference type="Gene3D" id="3.40.50.2000">
    <property type="entry name" value="Glycogen Phosphorylase B"/>
    <property type="match status" value="1"/>
</dbReference>
<dbReference type="RefSeq" id="WP_404595664.1">
    <property type="nucleotide sequence ID" value="NZ_JBIYEW010000003.1"/>
</dbReference>
<dbReference type="SUPFAM" id="SSF53756">
    <property type="entry name" value="UDP-Glycosyltransferase/glycogen phosphorylase"/>
    <property type="match status" value="1"/>
</dbReference>
<sequence length="352" mass="38260">MRILVWHVHGGWMEAFVRGRHEYLLPATPDGGAWGLGRGGRDWPATAQEVDLASLNPDTVDAVVLQRPEEIAVVARTLGRRPGVDLPAVYLEHNTPKGDVPFTLHPLADQGAIPVVHVTHFNQLFWDTGSASTAVIEHGIPDPGRLYTGELEEMGVVVNEPVRRGRVTGTDLLPGFAGVGPLRVFGMGTEALPRELDLKSLGLGNNRLRIAGDLPARQLHGQLARCRLYLHPLRWTSLGLALLEAMHLGMPVLALATTEAARAIPRGAGLVSNDVGELQRFAKRLLDDPEDAYAMGIVAREAALERYGLGKFHRAWDELLAGLPASHKTRASHNTAASHDTRASHDTERTHP</sequence>
<protein>
    <submittedName>
        <fullName evidence="2">Uncharacterized protein</fullName>
    </submittedName>
</protein>
<reference evidence="2 3" key="1">
    <citation type="submission" date="2024-10" db="EMBL/GenBank/DDBJ databases">
        <title>Novel secondary metabolite-producing bacteria for plant disease control.</title>
        <authorList>
            <person name="Chevrette M."/>
        </authorList>
    </citation>
    <scope>NUCLEOTIDE SEQUENCE [LARGE SCALE GENOMIC DNA]</scope>
    <source>
        <strain evidence="2 3">J30 TE3557</strain>
    </source>
</reference>
<accession>A0ABW8NCS9</accession>
<evidence type="ECO:0000313" key="3">
    <source>
        <dbReference type="Proteomes" id="UP001620520"/>
    </source>
</evidence>
<evidence type="ECO:0000313" key="2">
    <source>
        <dbReference type="EMBL" id="MFK4641392.1"/>
    </source>
</evidence>
<dbReference type="Proteomes" id="UP001620520">
    <property type="component" value="Unassembled WGS sequence"/>
</dbReference>
<dbReference type="Pfam" id="PF13692">
    <property type="entry name" value="Glyco_trans_1_4"/>
    <property type="match status" value="1"/>
</dbReference>
<keyword evidence="3" id="KW-1185">Reference proteome</keyword>
<dbReference type="EMBL" id="JBIYEW010000003">
    <property type="protein sequence ID" value="MFK4641392.1"/>
    <property type="molecule type" value="Genomic_DNA"/>
</dbReference>
<evidence type="ECO:0000256" key="1">
    <source>
        <dbReference type="SAM" id="MobiDB-lite"/>
    </source>
</evidence>
<gene>
    <name evidence="2" type="ORF">ABIA52_004281</name>
</gene>
<comment type="caution">
    <text evidence="2">The sequence shown here is derived from an EMBL/GenBank/DDBJ whole genome shotgun (WGS) entry which is preliminary data.</text>
</comment>
<name>A0ABW8NCS9_9MICC</name>
<feature type="region of interest" description="Disordered" evidence="1">
    <location>
        <begin position="327"/>
        <end position="352"/>
    </location>
</feature>